<comment type="caution">
    <text evidence="2">The sequence shown here is derived from an EMBL/GenBank/DDBJ whole genome shotgun (WGS) entry which is preliminary data.</text>
</comment>
<evidence type="ECO:0000313" key="2">
    <source>
        <dbReference type="EMBL" id="MDT8902484.1"/>
    </source>
</evidence>
<gene>
    <name evidence="2" type="ORF">Q4T40_14635</name>
</gene>
<keyword evidence="3" id="KW-1185">Reference proteome</keyword>
<accession>A0ABU3P0B6</accession>
<dbReference type="RefSeq" id="WP_413780964.1">
    <property type="nucleotide sequence ID" value="NZ_JAUOZS010000001.1"/>
</dbReference>
<organism evidence="2 3">
    <name type="scientific">Anaeroselena agilis</name>
    <dbReference type="NCBI Taxonomy" id="3063788"/>
    <lineage>
        <taxon>Bacteria</taxon>
        <taxon>Bacillati</taxon>
        <taxon>Bacillota</taxon>
        <taxon>Negativicutes</taxon>
        <taxon>Acetonemataceae</taxon>
        <taxon>Anaeroselena</taxon>
    </lineage>
</organism>
<reference evidence="2 3" key="1">
    <citation type="submission" date="2023-07" db="EMBL/GenBank/DDBJ databases">
        <title>The novel representative of Negativicutes class, Anaeroselena agilis gen. nov. sp. nov.</title>
        <authorList>
            <person name="Prokofeva M.I."/>
            <person name="Elcheninov A.G."/>
            <person name="Klyukina A."/>
            <person name="Kublanov I.V."/>
            <person name="Frolov E.N."/>
            <person name="Podosokorskaya O.A."/>
        </authorList>
    </citation>
    <scope>NUCLEOTIDE SEQUENCE [LARGE SCALE GENOMIC DNA]</scope>
    <source>
        <strain evidence="2 3">4137-cl</strain>
    </source>
</reference>
<sequence length="144" mass="15517">MDKKTFWRLATVLALVTVAALLVHAGYFAVKSPPPAPSLATPDPVPPATPSAEKPAPAASGSRTGQMRLADKPEAFKPAPGDIVDYSYSLKKESNERAILPGVTVESGAKCVNIKTADKDRTIQIKRDDTHPGNGYQVMWQKKY</sequence>
<dbReference type="EMBL" id="JAUOZS010000001">
    <property type="protein sequence ID" value="MDT8902484.1"/>
    <property type="molecule type" value="Genomic_DNA"/>
</dbReference>
<proteinExistence type="predicted"/>
<evidence type="ECO:0000256" key="1">
    <source>
        <dbReference type="SAM" id="MobiDB-lite"/>
    </source>
</evidence>
<name>A0ABU3P0B6_9FIRM</name>
<feature type="compositionally biased region" description="Pro residues" evidence="1">
    <location>
        <begin position="34"/>
        <end position="49"/>
    </location>
</feature>
<protein>
    <submittedName>
        <fullName evidence="2">Uncharacterized protein</fullName>
    </submittedName>
</protein>
<dbReference type="Proteomes" id="UP001254848">
    <property type="component" value="Unassembled WGS sequence"/>
</dbReference>
<feature type="region of interest" description="Disordered" evidence="1">
    <location>
        <begin position="34"/>
        <end position="78"/>
    </location>
</feature>
<evidence type="ECO:0000313" key="3">
    <source>
        <dbReference type="Proteomes" id="UP001254848"/>
    </source>
</evidence>